<dbReference type="GO" id="GO:0051082">
    <property type="term" value="F:unfolded protein binding"/>
    <property type="evidence" value="ECO:0007669"/>
    <property type="project" value="InterPro"/>
</dbReference>
<evidence type="ECO:0000313" key="3">
    <source>
        <dbReference type="Proteomes" id="UP000680132"/>
    </source>
</evidence>
<keyword evidence="3" id="KW-1185">Reference proteome</keyword>
<dbReference type="GO" id="GO:0051131">
    <property type="term" value="P:chaperone-mediated protein complex assembly"/>
    <property type="evidence" value="ECO:0007669"/>
    <property type="project" value="InterPro"/>
</dbReference>
<comment type="caution">
    <text evidence="2">The sequence shown here is derived from an EMBL/GenBank/DDBJ whole genome shotgun (WGS) entry which is preliminary data.</text>
</comment>
<gene>
    <name evidence="2" type="primary">narJ</name>
    <name evidence="2" type="ORF">J5V96_10345</name>
</gene>
<dbReference type="InterPro" id="IPR036411">
    <property type="entry name" value="TorD-like_sf"/>
</dbReference>
<reference evidence="2" key="1">
    <citation type="submission" date="2021-03" db="EMBL/GenBank/DDBJ databases">
        <title>Microbacterium sp. nov., a novel actinobacterium isolated from cow dung.</title>
        <authorList>
            <person name="Zhang L."/>
        </authorList>
    </citation>
    <scope>NUCLEOTIDE SEQUENCE</scope>
    <source>
        <strain evidence="2">NEAU-LLB</strain>
    </source>
</reference>
<evidence type="ECO:0000256" key="1">
    <source>
        <dbReference type="ARBA" id="ARBA00023063"/>
    </source>
</evidence>
<dbReference type="NCBIfam" id="TIGR00684">
    <property type="entry name" value="narJ"/>
    <property type="match status" value="1"/>
</dbReference>
<dbReference type="GO" id="GO:0016530">
    <property type="term" value="F:metallochaperone activity"/>
    <property type="evidence" value="ECO:0007669"/>
    <property type="project" value="TreeGrafter"/>
</dbReference>
<dbReference type="GO" id="GO:0042128">
    <property type="term" value="P:nitrate assimilation"/>
    <property type="evidence" value="ECO:0007669"/>
    <property type="project" value="UniProtKB-KW"/>
</dbReference>
<proteinExistence type="predicted"/>
<accession>A0A939QJN4</accession>
<dbReference type="InterPro" id="IPR020945">
    <property type="entry name" value="DMSO/NO3_reduct_chaperone"/>
</dbReference>
<dbReference type="PANTHER" id="PTHR43680:SF2">
    <property type="entry name" value="NITRATE REDUCTASE MOLYBDENUM COFACTOR ASSEMBLY CHAPERONE NARJ"/>
    <property type="match status" value="1"/>
</dbReference>
<dbReference type="SUPFAM" id="SSF89155">
    <property type="entry name" value="TorD-like"/>
    <property type="match status" value="1"/>
</dbReference>
<name>A0A939QJN4_9MICO</name>
<keyword evidence="1" id="KW-0534">Nitrate assimilation</keyword>
<dbReference type="PANTHER" id="PTHR43680">
    <property type="entry name" value="NITRATE REDUCTASE MOLYBDENUM COFACTOR ASSEMBLY CHAPERONE"/>
    <property type="match status" value="1"/>
</dbReference>
<dbReference type="InterPro" id="IPR003765">
    <property type="entry name" value="NO3_reductase_chaperone_NarJ"/>
</dbReference>
<dbReference type="Proteomes" id="UP000680132">
    <property type="component" value="Unassembled WGS sequence"/>
</dbReference>
<dbReference type="EMBL" id="JAGFOA010000004">
    <property type="protein sequence ID" value="MBO3663909.1"/>
    <property type="molecule type" value="Genomic_DNA"/>
</dbReference>
<dbReference type="Pfam" id="PF02613">
    <property type="entry name" value="Nitrate_red_del"/>
    <property type="match status" value="1"/>
</dbReference>
<dbReference type="AlphaFoldDB" id="A0A939QJN4"/>
<evidence type="ECO:0000313" key="2">
    <source>
        <dbReference type="EMBL" id="MBO3663909.1"/>
    </source>
</evidence>
<protein>
    <submittedName>
        <fullName evidence="2">Nitrate reductase molybdenum cofactor assembly chaperone</fullName>
    </submittedName>
</protein>
<organism evidence="2 3">
    <name type="scientific">Microbacterium stercoris</name>
    <dbReference type="NCBI Taxonomy" id="2820289"/>
    <lineage>
        <taxon>Bacteria</taxon>
        <taxon>Bacillati</taxon>
        <taxon>Actinomycetota</taxon>
        <taxon>Actinomycetes</taxon>
        <taxon>Micrococcales</taxon>
        <taxon>Microbacteriaceae</taxon>
        <taxon>Microbacterium</taxon>
    </lineage>
</organism>
<dbReference type="Gene3D" id="1.10.3480.10">
    <property type="entry name" value="TorD-like"/>
    <property type="match status" value="1"/>
</dbReference>
<sequence>MMRREVVYQAASLCLRHPDAEILAMAPMIRTALRESARTAEAAFAPLFAWWDTARPEEVAAAYVDTFDMSKRHALYLSYWTDGDTRRRGMVLAGFKQRYREAGLELAGTGELPDHLPLVLEFAAQRPDEGAALLQEYRASVELIRIALAERGSPYAGVMSAVCATLPGVSPADRQAAMALASAGPPAETVGLDAYDPRLLPLQPVGGRP</sequence>